<dbReference type="GO" id="GO:0005506">
    <property type="term" value="F:iron ion binding"/>
    <property type="evidence" value="ECO:0007669"/>
    <property type="project" value="InterPro"/>
</dbReference>
<gene>
    <name evidence="14" type="ORF">CVT24_012798</name>
</gene>
<accession>A0A409W2S5</accession>
<evidence type="ECO:0000313" key="14">
    <source>
        <dbReference type="EMBL" id="PPQ72758.1"/>
    </source>
</evidence>
<evidence type="ECO:0000256" key="1">
    <source>
        <dbReference type="ARBA" id="ARBA00001971"/>
    </source>
</evidence>
<dbReference type="Proteomes" id="UP000284842">
    <property type="component" value="Unassembled WGS sequence"/>
</dbReference>
<organism evidence="14 15">
    <name type="scientific">Panaeolus cyanescens</name>
    <dbReference type="NCBI Taxonomy" id="181874"/>
    <lineage>
        <taxon>Eukaryota</taxon>
        <taxon>Fungi</taxon>
        <taxon>Dikarya</taxon>
        <taxon>Basidiomycota</taxon>
        <taxon>Agaricomycotina</taxon>
        <taxon>Agaricomycetes</taxon>
        <taxon>Agaricomycetidae</taxon>
        <taxon>Agaricales</taxon>
        <taxon>Agaricineae</taxon>
        <taxon>Galeropsidaceae</taxon>
        <taxon>Panaeolus</taxon>
    </lineage>
</organism>
<sequence>MSGLHHCQVLQAEVLFMEIQVNFETIPSIQHNSQVQAGWIATYGQTFKYRSLFGNTRLYTVDPKALSHILMNHNIYRTPEATKNDLAQIVGPGLLVSEGDKHKQQRRVMNPAFGPGHIRELTEIFMAKSMELRDIWASKIATEAGQVELDALDWLNRTTLDIIGLAGFNYNFNALTHPDEDELSRAFATTLMAPQSMSLALMVKLTIPGFSWLPAEGDAETRDAKKIMDNIARKLLSDSKAALNVDKTSTGSKDLLSLLVRANMSTEIPESQRMSDEDVLAQIPTFFLAGHETTSSATTWALYALSQAPEVQDKLRQELSTLTSDSPTLEELNSLTYLDCVVREVLRLHAPIPAVGRVAVQDDILPLSQPLKDRKGNVTAESVLIRKGQVIRIPLIAVNQSKDFWGEDALEFKPERWDSLPEGATRIPGVWGNMLTFIGGPRACIGFRFTLAEMKALLFTLVRSFEFALAVSPDEIVQMTGITDTMINNTFHDSRAFLVLPALVTSYGLYKLLRCVYDEWTSPLNALPKPPCPSFVFGNMKEIMAAEAAQMQQSWIKQYGSTFTYKGFLGRTQLYTIDTKAVQHILMNTNIYTKPEAVRHRLSMLLGNGLVLVEGDKHKEQRRLMNPAFSAARIRDMTGIFIQKSIELRTALLLECAKGGGQADIEALSWLSKATLDIIGLAGFNYHFNALDPNAGENELTKAFSAALYSGKRGGFVSTICMFFPSLGWLPGSADGVMKHARESMRKIGRQLLDESKARVMEYAAAGRVKGGDCDGYGYGYGVQSGQRDLLSVLVQANTDARLGEGEKMNDADVVDQIITFLSAGHETSSLATTWALFALSHSPEVQSRLREELKRIDTDEPTMEELNGLVYLDKVVREVLRLYSPVISTIREATCDDVIPLAKVDWKGCGEVNHLRVRKGQRIVVGLGTLNKSEEVWGVDAGEFRPDRWDDVPEAAIHVPGVWGNMTTFLGGPRSCIGYKFALVEYVFILIFTSLYY</sequence>
<evidence type="ECO:0000256" key="11">
    <source>
        <dbReference type="ARBA" id="ARBA00023033"/>
    </source>
</evidence>
<dbReference type="GO" id="GO:0004497">
    <property type="term" value="F:monooxygenase activity"/>
    <property type="evidence" value="ECO:0007669"/>
    <property type="project" value="UniProtKB-KW"/>
</dbReference>
<dbReference type="AlphaFoldDB" id="A0A409W2S5"/>
<keyword evidence="6" id="KW-0812">Transmembrane</keyword>
<keyword evidence="7 13" id="KW-0479">Metal-binding</keyword>
<comment type="pathway">
    <text evidence="3">Secondary metabolite biosynthesis; terpenoid biosynthesis.</text>
</comment>
<comment type="similarity">
    <text evidence="4">Belongs to the cytochrome P450 family.</text>
</comment>
<dbReference type="STRING" id="181874.A0A409W2S5"/>
<keyword evidence="10 13" id="KW-0408">Iron</keyword>
<dbReference type="PANTHER" id="PTHR24305:SF166">
    <property type="entry name" value="CYTOCHROME P450 12A4, MITOCHONDRIAL-RELATED"/>
    <property type="match status" value="1"/>
</dbReference>
<evidence type="ECO:0000256" key="10">
    <source>
        <dbReference type="ARBA" id="ARBA00023004"/>
    </source>
</evidence>
<dbReference type="CDD" id="cd11069">
    <property type="entry name" value="CYP_FUM15-like"/>
    <property type="match status" value="2"/>
</dbReference>
<reference evidence="14 15" key="1">
    <citation type="journal article" date="2018" name="Evol. Lett.">
        <title>Horizontal gene cluster transfer increased hallucinogenic mushroom diversity.</title>
        <authorList>
            <person name="Reynolds H.T."/>
            <person name="Vijayakumar V."/>
            <person name="Gluck-Thaler E."/>
            <person name="Korotkin H.B."/>
            <person name="Matheny P.B."/>
            <person name="Slot J.C."/>
        </authorList>
    </citation>
    <scope>NUCLEOTIDE SEQUENCE [LARGE SCALE GENOMIC DNA]</scope>
    <source>
        <strain evidence="14 15">2629</strain>
    </source>
</reference>
<keyword evidence="15" id="KW-1185">Reference proteome</keyword>
<dbReference type="GO" id="GO:0016705">
    <property type="term" value="F:oxidoreductase activity, acting on paired donors, with incorporation or reduction of molecular oxygen"/>
    <property type="evidence" value="ECO:0007669"/>
    <property type="project" value="InterPro"/>
</dbReference>
<evidence type="ECO:0000256" key="2">
    <source>
        <dbReference type="ARBA" id="ARBA00004370"/>
    </source>
</evidence>
<dbReference type="InterPro" id="IPR050121">
    <property type="entry name" value="Cytochrome_P450_monoxygenase"/>
</dbReference>
<evidence type="ECO:0000256" key="6">
    <source>
        <dbReference type="ARBA" id="ARBA00022692"/>
    </source>
</evidence>
<evidence type="ECO:0000256" key="7">
    <source>
        <dbReference type="ARBA" id="ARBA00022723"/>
    </source>
</evidence>
<dbReference type="PANTHER" id="PTHR24305">
    <property type="entry name" value="CYTOCHROME P450"/>
    <property type="match status" value="1"/>
</dbReference>
<dbReference type="InterPro" id="IPR036396">
    <property type="entry name" value="Cyt_P450_sf"/>
</dbReference>
<evidence type="ECO:0000256" key="8">
    <source>
        <dbReference type="ARBA" id="ARBA00022989"/>
    </source>
</evidence>
<keyword evidence="9" id="KW-0560">Oxidoreductase</keyword>
<dbReference type="OrthoDB" id="1470350at2759"/>
<dbReference type="GO" id="GO:0020037">
    <property type="term" value="F:heme binding"/>
    <property type="evidence" value="ECO:0007669"/>
    <property type="project" value="InterPro"/>
</dbReference>
<comment type="caution">
    <text evidence="14">The sequence shown here is derived from an EMBL/GenBank/DDBJ whole genome shotgun (WGS) entry which is preliminary data.</text>
</comment>
<evidence type="ECO:0000256" key="4">
    <source>
        <dbReference type="ARBA" id="ARBA00010617"/>
    </source>
</evidence>
<evidence type="ECO:0000256" key="9">
    <source>
        <dbReference type="ARBA" id="ARBA00023002"/>
    </source>
</evidence>
<dbReference type="SUPFAM" id="SSF48264">
    <property type="entry name" value="Cytochrome P450"/>
    <property type="match status" value="2"/>
</dbReference>
<dbReference type="Pfam" id="PF00067">
    <property type="entry name" value="p450"/>
    <property type="match status" value="2"/>
</dbReference>
<comment type="cofactor">
    <cofactor evidence="1 13">
        <name>heme</name>
        <dbReference type="ChEBI" id="CHEBI:30413"/>
    </cofactor>
</comment>
<feature type="binding site" description="axial binding residue" evidence="13">
    <location>
        <position position="444"/>
    </location>
    <ligand>
        <name>heme</name>
        <dbReference type="ChEBI" id="CHEBI:30413"/>
    </ligand>
    <ligandPart>
        <name>Fe</name>
        <dbReference type="ChEBI" id="CHEBI:18248"/>
    </ligandPart>
</feature>
<dbReference type="GO" id="GO:0016020">
    <property type="term" value="C:membrane"/>
    <property type="evidence" value="ECO:0007669"/>
    <property type="project" value="UniProtKB-SubCell"/>
</dbReference>
<comment type="subcellular location">
    <subcellularLocation>
        <location evidence="2">Membrane</location>
    </subcellularLocation>
</comment>
<dbReference type="Gene3D" id="1.10.630.10">
    <property type="entry name" value="Cytochrome P450"/>
    <property type="match status" value="2"/>
</dbReference>
<dbReference type="InParanoid" id="A0A409W2S5"/>
<name>A0A409W2S5_9AGAR</name>
<keyword evidence="11" id="KW-0503">Monooxygenase</keyword>
<dbReference type="PRINTS" id="PR00385">
    <property type="entry name" value="P450"/>
</dbReference>
<dbReference type="InterPro" id="IPR002401">
    <property type="entry name" value="Cyt_P450_E_grp-I"/>
</dbReference>
<dbReference type="EMBL" id="NHTK01005853">
    <property type="protein sequence ID" value="PPQ72758.1"/>
    <property type="molecule type" value="Genomic_DNA"/>
</dbReference>
<evidence type="ECO:0000256" key="13">
    <source>
        <dbReference type="PIRSR" id="PIRSR602401-1"/>
    </source>
</evidence>
<dbReference type="InterPro" id="IPR001128">
    <property type="entry name" value="Cyt_P450"/>
</dbReference>
<protein>
    <recommendedName>
        <fullName evidence="16">Cytochrome P450</fullName>
    </recommendedName>
</protein>
<evidence type="ECO:0000313" key="15">
    <source>
        <dbReference type="Proteomes" id="UP000284842"/>
    </source>
</evidence>
<keyword evidence="8" id="KW-1133">Transmembrane helix</keyword>
<evidence type="ECO:0000256" key="5">
    <source>
        <dbReference type="ARBA" id="ARBA00022617"/>
    </source>
</evidence>
<evidence type="ECO:0000256" key="3">
    <source>
        <dbReference type="ARBA" id="ARBA00004721"/>
    </source>
</evidence>
<keyword evidence="12" id="KW-0472">Membrane</keyword>
<evidence type="ECO:0000256" key="12">
    <source>
        <dbReference type="ARBA" id="ARBA00023136"/>
    </source>
</evidence>
<evidence type="ECO:0008006" key="16">
    <source>
        <dbReference type="Google" id="ProtNLM"/>
    </source>
</evidence>
<dbReference type="PRINTS" id="PR00463">
    <property type="entry name" value="EP450I"/>
</dbReference>
<keyword evidence="5 13" id="KW-0349">Heme</keyword>
<proteinExistence type="inferred from homology"/>